<dbReference type="SUPFAM" id="SSF52540">
    <property type="entry name" value="P-loop containing nucleoside triphosphate hydrolases"/>
    <property type="match status" value="1"/>
</dbReference>
<dbReference type="Pfam" id="PF24883">
    <property type="entry name" value="NPHP3_N"/>
    <property type="match status" value="1"/>
</dbReference>
<sequence length="800" mass="90418">MFSNAPVIISGGSFTNVSNTGVFPVDHGEVIDRYFTNYIAPDATHDTNGLENPPVCHPGTRTTILQRLVDWSRNADQASFITWIFGPAGVGKSALARSFAQLISAEGLLGASFFFFRTAPNRSTEKLLISTITYQLAYSFPELQPYIATAVKKNPLILQQSVATQLQKLIIEPFNSLPNHDTVTQRIIIIDGLDECEGRNAQRLILTSIGSAASQLSGKFKFLILSRPEHDIECTFDLPALKPVTLSVNLKKDLSALDDIRLFLDDKFDEIKKTHPLKSKIDPSWPGEEAIRTLVWKSSGNFIYPRTVMNYIETTYERPQKRLEVVLGLSPTSDSPFAELDDLYYHILSRVRTDRADLKKLLHDLLACHRGLQGLPLNSTPTFILTTAFIEAALSWESGDVEVKLTDLRSLITCEDKINPYMMVFPRFLHASFSDFLLDAARSKEYWVDLEKAYNDIAMGMVKFLDHKIPTMERTKCDCKLKQYHALCDHSCQLYYKALFWSALPNKELHSAIRDHDIGPSLNLLLRDDIEDELWADAATTLIYFLQRLERSTAFRGTDLFRLHLSKVDAFVNTLLDKYNHENNPLLQLLLALLGYAEESKIWLCIALTCLFHSVQGTSDPNERLKLEKAVAESIINDGLSISLLRAAQRKSNKGGQGSRPLNFLAKMIASLQSSSHVTSDKEEQFFSSKAHYPFSAPPRHVLWETSAKYLKRFLKDEKRSGRHYIDNNKVHHAIVYCRSCISPEPSDNPIPFALFASSDHDDPNALDKSFRTSFAYTINELHVSDHSFNYYHGPGKVPQ</sequence>
<keyword evidence="1" id="KW-0677">Repeat</keyword>
<dbReference type="InterPro" id="IPR027417">
    <property type="entry name" value="P-loop_NTPase"/>
</dbReference>
<dbReference type="HOGENOM" id="CLU_000288_6_10_1"/>
<dbReference type="EMBL" id="KL142406">
    <property type="protein sequence ID" value="KDR68815.1"/>
    <property type="molecule type" value="Genomic_DNA"/>
</dbReference>
<name>A0A067SD13_GALM3</name>
<dbReference type="PANTHER" id="PTHR10039">
    <property type="entry name" value="AMELOGENIN"/>
    <property type="match status" value="1"/>
</dbReference>
<dbReference type="InterPro" id="IPR007111">
    <property type="entry name" value="NACHT_NTPase"/>
</dbReference>
<accession>A0A067SD13</accession>
<dbReference type="PANTHER" id="PTHR10039:SF14">
    <property type="entry name" value="NACHT DOMAIN-CONTAINING PROTEIN"/>
    <property type="match status" value="1"/>
</dbReference>
<evidence type="ECO:0000259" key="2">
    <source>
        <dbReference type="PROSITE" id="PS50837"/>
    </source>
</evidence>
<proteinExistence type="predicted"/>
<protein>
    <recommendedName>
        <fullName evidence="2">NACHT domain-containing protein</fullName>
    </recommendedName>
</protein>
<evidence type="ECO:0000313" key="3">
    <source>
        <dbReference type="EMBL" id="KDR68815.1"/>
    </source>
</evidence>
<dbReference type="PROSITE" id="PS50837">
    <property type="entry name" value="NACHT"/>
    <property type="match status" value="1"/>
</dbReference>
<dbReference type="AlphaFoldDB" id="A0A067SD13"/>
<evidence type="ECO:0000256" key="1">
    <source>
        <dbReference type="ARBA" id="ARBA00022737"/>
    </source>
</evidence>
<dbReference type="OrthoDB" id="3228837at2759"/>
<keyword evidence="4" id="KW-1185">Reference proteome</keyword>
<dbReference type="Proteomes" id="UP000027222">
    <property type="component" value="Unassembled WGS sequence"/>
</dbReference>
<reference evidence="4" key="1">
    <citation type="journal article" date="2014" name="Proc. Natl. Acad. Sci. U.S.A.">
        <title>Extensive sampling of basidiomycete genomes demonstrates inadequacy of the white-rot/brown-rot paradigm for wood decay fungi.</title>
        <authorList>
            <person name="Riley R."/>
            <person name="Salamov A.A."/>
            <person name="Brown D.W."/>
            <person name="Nagy L.G."/>
            <person name="Floudas D."/>
            <person name="Held B.W."/>
            <person name="Levasseur A."/>
            <person name="Lombard V."/>
            <person name="Morin E."/>
            <person name="Otillar R."/>
            <person name="Lindquist E.A."/>
            <person name="Sun H."/>
            <person name="LaButti K.M."/>
            <person name="Schmutz J."/>
            <person name="Jabbour D."/>
            <person name="Luo H."/>
            <person name="Baker S.E."/>
            <person name="Pisabarro A.G."/>
            <person name="Walton J.D."/>
            <person name="Blanchette R.A."/>
            <person name="Henrissat B."/>
            <person name="Martin F."/>
            <person name="Cullen D."/>
            <person name="Hibbett D.S."/>
            <person name="Grigoriev I.V."/>
        </authorList>
    </citation>
    <scope>NUCLEOTIDE SEQUENCE [LARGE SCALE GENOMIC DNA]</scope>
    <source>
        <strain evidence="4">CBS 339.88</strain>
    </source>
</reference>
<evidence type="ECO:0000313" key="4">
    <source>
        <dbReference type="Proteomes" id="UP000027222"/>
    </source>
</evidence>
<organism evidence="3 4">
    <name type="scientific">Galerina marginata (strain CBS 339.88)</name>
    <dbReference type="NCBI Taxonomy" id="685588"/>
    <lineage>
        <taxon>Eukaryota</taxon>
        <taxon>Fungi</taxon>
        <taxon>Dikarya</taxon>
        <taxon>Basidiomycota</taxon>
        <taxon>Agaricomycotina</taxon>
        <taxon>Agaricomycetes</taxon>
        <taxon>Agaricomycetidae</taxon>
        <taxon>Agaricales</taxon>
        <taxon>Agaricineae</taxon>
        <taxon>Strophariaceae</taxon>
        <taxon>Galerina</taxon>
    </lineage>
</organism>
<dbReference type="InterPro" id="IPR056884">
    <property type="entry name" value="NPHP3-like_N"/>
</dbReference>
<gene>
    <name evidence="3" type="ORF">GALMADRAFT_256676</name>
</gene>
<feature type="domain" description="NACHT" evidence="2">
    <location>
        <begin position="80"/>
        <end position="228"/>
    </location>
</feature>
<dbReference type="Gene3D" id="3.40.50.300">
    <property type="entry name" value="P-loop containing nucleotide triphosphate hydrolases"/>
    <property type="match status" value="1"/>
</dbReference>